<evidence type="ECO:0000313" key="3">
    <source>
        <dbReference type="EMBL" id="MEU3779910.1"/>
    </source>
</evidence>
<protein>
    <submittedName>
        <fullName evidence="3">Uncharacterized protein</fullName>
    </submittedName>
</protein>
<dbReference type="EMBL" id="JBEZVE010000002">
    <property type="protein sequence ID" value="MEU3779910.1"/>
    <property type="molecule type" value="Genomic_DNA"/>
</dbReference>
<evidence type="ECO:0000256" key="2">
    <source>
        <dbReference type="SAM" id="SignalP"/>
    </source>
</evidence>
<feature type="chain" id="PRO_5046043328" evidence="2">
    <location>
        <begin position="24"/>
        <end position="164"/>
    </location>
</feature>
<gene>
    <name evidence="3" type="ORF">AB0E89_04845</name>
</gene>
<evidence type="ECO:0000313" key="4">
    <source>
        <dbReference type="Proteomes" id="UP001550739"/>
    </source>
</evidence>
<keyword evidence="4" id="KW-1185">Reference proteome</keyword>
<evidence type="ECO:0000256" key="1">
    <source>
        <dbReference type="SAM" id="MobiDB-lite"/>
    </source>
</evidence>
<keyword evidence="2" id="KW-0732">Signal</keyword>
<sequence>MRRTTFHRTTAVAALTATAFLLAGCGAENHDRTVSTAPTTTPPTTTPPTAADQGCTASKPTPAQLTAADDGRKVCLRVGGQLRLDLDGTETRPWTAVPAAGDVLKATNAGIGTPPGDAIAAYDAVAAGTARLTATRPLCAEPTGQGQVSCKGLKEWSVTVTVKR</sequence>
<dbReference type="PROSITE" id="PS51257">
    <property type="entry name" value="PROKAR_LIPOPROTEIN"/>
    <property type="match status" value="1"/>
</dbReference>
<organism evidence="3 4">
    <name type="scientific">Streptomyces sp. 900129855</name>
    <dbReference type="NCBI Taxonomy" id="3155129"/>
    <lineage>
        <taxon>Bacteria</taxon>
        <taxon>Bacillati</taxon>
        <taxon>Actinomycetota</taxon>
        <taxon>Actinomycetes</taxon>
        <taxon>Kitasatosporales</taxon>
        <taxon>Streptomycetaceae</taxon>
        <taxon>Streptomyces</taxon>
    </lineage>
</organism>
<comment type="caution">
    <text evidence="3">The sequence shown here is derived from an EMBL/GenBank/DDBJ whole genome shotgun (WGS) entry which is preliminary data.</text>
</comment>
<feature type="region of interest" description="Disordered" evidence="1">
    <location>
        <begin position="31"/>
        <end position="63"/>
    </location>
</feature>
<dbReference type="Proteomes" id="UP001550739">
    <property type="component" value="Unassembled WGS sequence"/>
</dbReference>
<reference evidence="3 4" key="1">
    <citation type="submission" date="2024-06" db="EMBL/GenBank/DDBJ databases">
        <title>The Natural Products Discovery Center: Release of the First 8490 Sequenced Strains for Exploring Actinobacteria Biosynthetic Diversity.</title>
        <authorList>
            <person name="Kalkreuter E."/>
            <person name="Kautsar S.A."/>
            <person name="Yang D."/>
            <person name="Bader C.D."/>
            <person name="Teijaro C.N."/>
            <person name="Fluegel L."/>
            <person name="Davis C.M."/>
            <person name="Simpson J.R."/>
            <person name="Lauterbach L."/>
            <person name="Steele A.D."/>
            <person name="Gui C."/>
            <person name="Meng S."/>
            <person name="Li G."/>
            <person name="Viehrig K."/>
            <person name="Ye F."/>
            <person name="Su P."/>
            <person name="Kiefer A.F."/>
            <person name="Nichols A."/>
            <person name="Cepeda A.J."/>
            <person name="Yan W."/>
            <person name="Fan B."/>
            <person name="Jiang Y."/>
            <person name="Adhikari A."/>
            <person name="Zheng C.-J."/>
            <person name="Schuster L."/>
            <person name="Cowan T.M."/>
            <person name="Smanski M.J."/>
            <person name="Chevrette M.G."/>
            <person name="De Carvalho L.P.S."/>
            <person name="Shen B."/>
        </authorList>
    </citation>
    <scope>NUCLEOTIDE SEQUENCE [LARGE SCALE GENOMIC DNA]</scope>
    <source>
        <strain evidence="3 4">NPDC033843</strain>
    </source>
</reference>
<accession>A0ABV2ZCM3</accession>
<name>A0ABV2ZCM3_9ACTN</name>
<dbReference type="RefSeq" id="WP_361700988.1">
    <property type="nucleotide sequence ID" value="NZ_JBEZVE010000002.1"/>
</dbReference>
<feature type="signal peptide" evidence="2">
    <location>
        <begin position="1"/>
        <end position="23"/>
    </location>
</feature>
<proteinExistence type="predicted"/>